<evidence type="ECO:0000256" key="1">
    <source>
        <dbReference type="ARBA" id="ARBA00004861"/>
    </source>
</evidence>
<reference evidence="9" key="1">
    <citation type="submission" date="2020-01" db="EMBL/GenBank/DDBJ databases">
        <authorList>
            <person name="Meier V. D."/>
            <person name="Meier V D."/>
        </authorList>
    </citation>
    <scope>NUCLEOTIDE SEQUENCE</scope>
    <source>
        <strain evidence="9">HLG_WM_MAG_12</strain>
    </source>
</reference>
<comment type="pathway">
    <text evidence="1 7">Pyrimidine metabolism; UMP biosynthesis via de novo pathway; UMP from orotate: step 2/2.</text>
</comment>
<dbReference type="SMART" id="SM00934">
    <property type="entry name" value="OMPdecase"/>
    <property type="match status" value="1"/>
</dbReference>
<evidence type="ECO:0000256" key="3">
    <source>
        <dbReference type="ARBA" id="ARBA00022793"/>
    </source>
</evidence>
<feature type="active site" description="Proton donor" evidence="7">
    <location>
        <position position="91"/>
    </location>
</feature>
<name>A0A6S6S1L9_9BACT</name>
<dbReference type="PANTHER" id="PTHR43375:SF1">
    <property type="entry name" value="OROTIDINE 5'-PHOSPHATE DECARBOXYLASE"/>
    <property type="match status" value="1"/>
</dbReference>
<evidence type="ECO:0000313" key="9">
    <source>
        <dbReference type="EMBL" id="CAA6803390.1"/>
    </source>
</evidence>
<dbReference type="HAMAP" id="MF_01215">
    <property type="entry name" value="OMPdecase_type2"/>
    <property type="match status" value="1"/>
</dbReference>
<dbReference type="GO" id="GO:0006207">
    <property type="term" value="P:'de novo' pyrimidine nucleobase biosynthetic process"/>
    <property type="evidence" value="ECO:0007669"/>
    <property type="project" value="InterPro"/>
</dbReference>
<dbReference type="Gene3D" id="3.20.20.70">
    <property type="entry name" value="Aldolase class I"/>
    <property type="match status" value="1"/>
</dbReference>
<gene>
    <name evidence="7" type="primary">pyrF</name>
    <name evidence="9" type="ORF">HELGO_WM2661</name>
</gene>
<evidence type="ECO:0000256" key="4">
    <source>
        <dbReference type="ARBA" id="ARBA00022975"/>
    </source>
</evidence>
<evidence type="ECO:0000259" key="8">
    <source>
        <dbReference type="SMART" id="SM00934"/>
    </source>
</evidence>
<dbReference type="GO" id="GO:0044205">
    <property type="term" value="P:'de novo' UMP biosynthetic process"/>
    <property type="evidence" value="ECO:0007669"/>
    <property type="project" value="UniProtKB-UniRule"/>
</dbReference>
<dbReference type="CDD" id="cd04725">
    <property type="entry name" value="OMP_decarboxylase_like"/>
    <property type="match status" value="1"/>
</dbReference>
<protein>
    <recommendedName>
        <fullName evidence="7">Orotidine 5'-phosphate decarboxylase</fullName>
        <ecNumber evidence="7">4.1.1.23</ecNumber>
    </recommendedName>
    <alternativeName>
        <fullName evidence="7">OMP decarboxylase</fullName>
        <shortName evidence="7">OMPDCase</shortName>
        <shortName evidence="7">OMPdecase</shortName>
    </alternativeName>
</protein>
<dbReference type="InterPro" id="IPR013785">
    <property type="entry name" value="Aldolase_TIM"/>
</dbReference>
<dbReference type="GO" id="GO:0004590">
    <property type="term" value="F:orotidine-5'-phosphate decarboxylase activity"/>
    <property type="evidence" value="ECO:0007669"/>
    <property type="project" value="UniProtKB-UniRule"/>
</dbReference>
<dbReference type="EC" id="4.1.1.23" evidence="7"/>
<keyword evidence="4 7" id="KW-0665">Pyrimidine biosynthesis</keyword>
<evidence type="ECO:0000256" key="6">
    <source>
        <dbReference type="ARBA" id="ARBA00049157"/>
    </source>
</evidence>
<dbReference type="Pfam" id="PF00215">
    <property type="entry name" value="OMPdecase"/>
    <property type="match status" value="1"/>
</dbReference>
<dbReference type="EMBL" id="CACVAW010000010">
    <property type="protein sequence ID" value="CAA6803390.1"/>
    <property type="molecule type" value="Genomic_DNA"/>
</dbReference>
<dbReference type="PANTHER" id="PTHR43375">
    <property type="entry name" value="OROTIDINE 5'-PHOSPHATE DECARBOXYLASE"/>
    <property type="match status" value="1"/>
</dbReference>
<dbReference type="InterPro" id="IPR011995">
    <property type="entry name" value="OMPdecase_type-2"/>
</dbReference>
<dbReference type="SUPFAM" id="SSF51366">
    <property type="entry name" value="Ribulose-phoshate binding barrel"/>
    <property type="match status" value="1"/>
</dbReference>
<evidence type="ECO:0000256" key="2">
    <source>
        <dbReference type="ARBA" id="ARBA00008847"/>
    </source>
</evidence>
<sequence>MNFYDRLDTAWKFNNSVLCIGLDADIEIIKDYEKSIFEFNKNIIDATHDLVCAYKPQISYYNAYGLERELEMTIEYIKTKYPDILVILDSKRGDIGKTSELYAIEAYDRYKADCVTVNPYMGSDSVEPFTRYKDKGVIVLCKTSNPSSSEIQSLRIKNETEEKKVYEEILDLCINKWNSNKNIAVVMGATQVEELAHIRSLSDEVPFLIPGVGAQGGDIEDVVNNAKTSKNKGMIINSSRAIIYASKDVDYAKNARIIAKQTRDEINQYI</sequence>
<dbReference type="AlphaFoldDB" id="A0A6S6S1L9"/>
<dbReference type="NCBIfam" id="TIGR02127">
    <property type="entry name" value="pyrF_sub2"/>
    <property type="match status" value="1"/>
</dbReference>
<accession>A0A6S6S1L9</accession>
<keyword evidence="3 7" id="KW-0210">Decarboxylase</keyword>
<keyword evidence="5 7" id="KW-0456">Lyase</keyword>
<dbReference type="UniPathway" id="UPA00070">
    <property type="reaction ID" value="UER00120"/>
</dbReference>
<dbReference type="InterPro" id="IPR001754">
    <property type="entry name" value="OMPdeCOase_dom"/>
</dbReference>
<feature type="domain" description="Orotidine 5'-phosphate decarboxylase" evidence="8">
    <location>
        <begin position="17"/>
        <end position="255"/>
    </location>
</feature>
<organism evidence="9">
    <name type="scientific">uncultured Campylobacterales bacterium</name>
    <dbReference type="NCBI Taxonomy" id="352960"/>
    <lineage>
        <taxon>Bacteria</taxon>
        <taxon>Pseudomonadati</taxon>
        <taxon>Campylobacterota</taxon>
        <taxon>Epsilonproteobacteria</taxon>
        <taxon>Campylobacterales</taxon>
        <taxon>environmental samples</taxon>
    </lineage>
</organism>
<comment type="similarity">
    <text evidence="2 7">Belongs to the OMP decarboxylase family. Type 2 subfamily.</text>
</comment>
<evidence type="ECO:0000256" key="7">
    <source>
        <dbReference type="HAMAP-Rule" id="MF_01215"/>
    </source>
</evidence>
<evidence type="ECO:0000256" key="5">
    <source>
        <dbReference type="ARBA" id="ARBA00023239"/>
    </source>
</evidence>
<dbReference type="InterPro" id="IPR011060">
    <property type="entry name" value="RibuloseP-bd_barrel"/>
</dbReference>
<comment type="catalytic activity">
    <reaction evidence="6 7">
        <text>orotidine 5'-phosphate + H(+) = UMP + CO2</text>
        <dbReference type="Rhea" id="RHEA:11596"/>
        <dbReference type="ChEBI" id="CHEBI:15378"/>
        <dbReference type="ChEBI" id="CHEBI:16526"/>
        <dbReference type="ChEBI" id="CHEBI:57538"/>
        <dbReference type="ChEBI" id="CHEBI:57865"/>
        <dbReference type="EC" id="4.1.1.23"/>
    </reaction>
</comment>
<proteinExistence type="inferred from homology"/>